<sequence length="673" mass="76646">MKKTLLFCLFLAVHTLFAQVEQVNVFLGSSGDHGQLSPGASSAFHQLSILPLTNPTTHTGYEFLAKEIRGFTHNRMEGVGCQGAGGLILIQPYLGSGKQIPVLHKKTEDAGPGFYDVETTEGIAAQIVSFQDYGREVFSFPGGAKGFYLDFSHTFNSAFVDNHFERQGDRLVGAVRAKTTCHVGTYTIYYALEVPLASEWRIEGNKIWVTLPEDTEEAEVNIAFSAVDSPSALARLERNMPISYLELRNAVQQDWNQWLGAIEVQGDPALKHMFYSLFYRTLQSPYRITEIDGSYRATDGQIRKSETPRLHGWAVWDNYKTQLPLLELAYPAFYQQVASSLSDLYRYGKYDFAGPTEPANSVRTEHAAVVLLDARRKGYDIHLDAIRDSLIRDTARFDFAKPDKALEAAYDMWAMDQLFEGKDPIYKERAQSYKAVWNKEFKDLSKRDVDRMSARNMYQGTIRQYRWNVPFDVKGLVELAGGQQAFTEQLDDFYDNYYFNRANEPDLQSFTLYNATTTPWRYQEWVHRLALDTVVQYYFNDNSRGIGAHIDRIYKNEPKAFVRTMDDDAGAMSGWWVLSAIGLHQPLIGEPIYYLSVPFFDEVRLANNGKPFYIKRNGAEGERYIEQILLNGKDLGRVWISRQEIARGGTLEIKTSKDPTPYGAEQPFITSLH</sequence>
<dbReference type="EMBL" id="JBHUMB010000008">
    <property type="protein sequence ID" value="MFD2743563.1"/>
    <property type="molecule type" value="Genomic_DNA"/>
</dbReference>
<keyword evidence="3" id="KW-0106">Calcium</keyword>
<dbReference type="InterPro" id="IPR014718">
    <property type="entry name" value="GH-type_carb-bd"/>
</dbReference>
<dbReference type="Gene3D" id="1.20.1050.60">
    <property type="entry name" value="alpha-1,2-mannosidase"/>
    <property type="match status" value="1"/>
</dbReference>
<reference evidence="8" key="1">
    <citation type="journal article" date="2019" name="Int. J. Syst. Evol. Microbiol.">
        <title>The Global Catalogue of Microorganisms (GCM) 10K type strain sequencing project: providing services to taxonomists for standard genome sequencing and annotation.</title>
        <authorList>
            <consortium name="The Broad Institute Genomics Platform"/>
            <consortium name="The Broad Institute Genome Sequencing Center for Infectious Disease"/>
            <person name="Wu L."/>
            <person name="Ma J."/>
        </authorList>
    </citation>
    <scope>NUCLEOTIDE SEQUENCE [LARGE SCALE GENOMIC DNA]</scope>
    <source>
        <strain evidence="8">KCTC 42247</strain>
    </source>
</reference>
<dbReference type="RefSeq" id="WP_066757959.1">
    <property type="nucleotide sequence ID" value="NZ_JBHUMB010000008.1"/>
</dbReference>
<dbReference type="GO" id="GO:0016787">
    <property type="term" value="F:hydrolase activity"/>
    <property type="evidence" value="ECO:0007669"/>
    <property type="project" value="UniProtKB-KW"/>
</dbReference>
<evidence type="ECO:0000313" key="7">
    <source>
        <dbReference type="EMBL" id="MFD2743563.1"/>
    </source>
</evidence>
<comment type="cofactor">
    <cofactor evidence="1">
        <name>Ca(2+)</name>
        <dbReference type="ChEBI" id="CHEBI:29108"/>
    </cofactor>
</comment>
<accession>A0ABW5UCI6</accession>
<dbReference type="Pfam" id="PF17678">
    <property type="entry name" value="Glyco_hydro_92N"/>
    <property type="match status" value="1"/>
</dbReference>
<evidence type="ECO:0000256" key="2">
    <source>
        <dbReference type="ARBA" id="ARBA00011245"/>
    </source>
</evidence>
<dbReference type="PANTHER" id="PTHR12143">
    <property type="entry name" value="PEPTIDE N-GLYCANASE PNGASE -RELATED"/>
    <property type="match status" value="1"/>
</dbReference>
<dbReference type="InterPro" id="IPR041371">
    <property type="entry name" value="GH92_N"/>
</dbReference>
<organism evidence="7 8">
    <name type="scientific">Sphingobacterium populi</name>
    <dbReference type="NCBI Taxonomy" id="1812824"/>
    <lineage>
        <taxon>Bacteria</taxon>
        <taxon>Pseudomonadati</taxon>
        <taxon>Bacteroidota</taxon>
        <taxon>Sphingobacteriia</taxon>
        <taxon>Sphingobacteriales</taxon>
        <taxon>Sphingobacteriaceae</taxon>
        <taxon>Sphingobacterium</taxon>
    </lineage>
</organism>
<dbReference type="Gene3D" id="1.20.1610.10">
    <property type="entry name" value="alpha-1,2-mannosidases domains"/>
    <property type="match status" value="1"/>
</dbReference>
<feature type="signal peptide" evidence="4">
    <location>
        <begin position="1"/>
        <end position="18"/>
    </location>
</feature>
<keyword evidence="4" id="KW-0732">Signal</keyword>
<dbReference type="Pfam" id="PF07971">
    <property type="entry name" value="Glyco_hydro_92"/>
    <property type="match status" value="2"/>
</dbReference>
<keyword evidence="7" id="KW-0378">Hydrolase</keyword>
<feature type="chain" id="PRO_5046519709" evidence="4">
    <location>
        <begin position="19"/>
        <end position="673"/>
    </location>
</feature>
<dbReference type="InterPro" id="IPR012939">
    <property type="entry name" value="Glyco_hydro_92"/>
</dbReference>
<dbReference type="Gene3D" id="3.30.2080.10">
    <property type="entry name" value="GH92 mannosidase domain"/>
    <property type="match status" value="1"/>
</dbReference>
<proteinExistence type="predicted"/>
<dbReference type="PANTHER" id="PTHR12143:SF39">
    <property type="entry name" value="SECRETED PROTEIN"/>
    <property type="match status" value="1"/>
</dbReference>
<dbReference type="Proteomes" id="UP001597418">
    <property type="component" value="Unassembled WGS sequence"/>
</dbReference>
<dbReference type="InterPro" id="IPR050883">
    <property type="entry name" value="PNGase"/>
</dbReference>
<evidence type="ECO:0000259" key="6">
    <source>
        <dbReference type="Pfam" id="PF17678"/>
    </source>
</evidence>
<evidence type="ECO:0000313" key="8">
    <source>
        <dbReference type="Proteomes" id="UP001597418"/>
    </source>
</evidence>
<dbReference type="Gene3D" id="2.70.98.10">
    <property type="match status" value="1"/>
</dbReference>
<feature type="domain" description="Glycosyl hydrolase family 92" evidence="5">
    <location>
        <begin position="404"/>
        <end position="655"/>
    </location>
</feature>
<dbReference type="InterPro" id="IPR008928">
    <property type="entry name" value="6-hairpin_glycosidase_sf"/>
</dbReference>
<comment type="subunit">
    <text evidence="2">Monomer.</text>
</comment>
<evidence type="ECO:0000256" key="1">
    <source>
        <dbReference type="ARBA" id="ARBA00001913"/>
    </source>
</evidence>
<feature type="domain" description="Glycosyl hydrolase family 92 N-terminal" evidence="6">
    <location>
        <begin position="23"/>
        <end position="194"/>
    </location>
</feature>
<protein>
    <submittedName>
        <fullName evidence="7">Glycoside hydrolase domain-containing protein</fullName>
    </submittedName>
</protein>
<evidence type="ECO:0000256" key="3">
    <source>
        <dbReference type="ARBA" id="ARBA00022837"/>
    </source>
</evidence>
<comment type="caution">
    <text evidence="7">The sequence shown here is derived from an EMBL/GenBank/DDBJ whole genome shotgun (WGS) entry which is preliminary data.</text>
</comment>
<evidence type="ECO:0000256" key="4">
    <source>
        <dbReference type="SAM" id="SignalP"/>
    </source>
</evidence>
<keyword evidence="8" id="KW-1185">Reference proteome</keyword>
<evidence type="ECO:0000259" key="5">
    <source>
        <dbReference type="Pfam" id="PF07971"/>
    </source>
</evidence>
<dbReference type="SUPFAM" id="SSF48208">
    <property type="entry name" value="Six-hairpin glycosidases"/>
    <property type="match status" value="1"/>
</dbReference>
<gene>
    <name evidence="7" type="ORF">ACFSQ6_09145</name>
</gene>
<feature type="domain" description="Glycosyl hydrolase family 92" evidence="5">
    <location>
        <begin position="232"/>
        <end position="381"/>
    </location>
</feature>
<name>A0ABW5UCI6_9SPHI</name>